<evidence type="ECO:0000313" key="13">
    <source>
        <dbReference type="EMBL" id="EWY89739.1"/>
    </source>
</evidence>
<dbReference type="Proteomes" id="UP000030753">
    <property type="component" value="Unassembled WGS sequence"/>
</dbReference>
<feature type="compositionally biased region" description="Polar residues" evidence="10">
    <location>
        <begin position="173"/>
        <end position="182"/>
    </location>
</feature>
<dbReference type="GO" id="GO:0016407">
    <property type="term" value="F:acetyltransferase activity"/>
    <property type="evidence" value="ECO:0007669"/>
    <property type="project" value="TreeGrafter"/>
</dbReference>
<dbReference type="PROSITE" id="PS51826">
    <property type="entry name" value="PSBD"/>
    <property type="match status" value="1"/>
</dbReference>
<dbReference type="GO" id="GO:0005759">
    <property type="term" value="C:mitochondrial matrix"/>
    <property type="evidence" value="ECO:0007669"/>
    <property type="project" value="UniProtKB-SubCell"/>
</dbReference>
<evidence type="ECO:0000256" key="7">
    <source>
        <dbReference type="ARBA" id="ARBA00023128"/>
    </source>
</evidence>
<evidence type="ECO:0000313" key="14">
    <source>
        <dbReference type="Proteomes" id="UP000030753"/>
    </source>
</evidence>
<dbReference type="PROSITE" id="PS50968">
    <property type="entry name" value="BIOTINYL_LIPOYL"/>
    <property type="match status" value="1"/>
</dbReference>
<dbReference type="InterPro" id="IPR000089">
    <property type="entry name" value="Biotin_lipoyl"/>
</dbReference>
<evidence type="ECO:0000256" key="5">
    <source>
        <dbReference type="ARBA" id="ARBA00022823"/>
    </source>
</evidence>
<dbReference type="EMBL" id="JH717843">
    <property type="protein sequence ID" value="EWY89739.1"/>
    <property type="molecule type" value="Genomic_DNA"/>
</dbReference>
<dbReference type="EC" id="2.3.1.-" evidence="9"/>
<reference evidence="13 14" key="1">
    <citation type="submission" date="2011-06" db="EMBL/GenBank/DDBJ databases">
        <title>The Genome Sequence of Fusarium oxysporum FOSC 3-a.</title>
        <authorList>
            <consortium name="The Broad Institute Genome Sequencing Platform"/>
            <person name="Ma L.-J."/>
            <person name="Gale L.R."/>
            <person name="Schwartz D.C."/>
            <person name="Zhou S."/>
            <person name="Corby-Kistler H."/>
            <person name="Young S.K."/>
            <person name="Zeng Q."/>
            <person name="Gargeya S."/>
            <person name="Fitzgerald M."/>
            <person name="Haas B."/>
            <person name="Abouelleil A."/>
            <person name="Alvarado L."/>
            <person name="Arachchi H.M."/>
            <person name="Berlin A."/>
            <person name="Brown A."/>
            <person name="Chapman S.B."/>
            <person name="Chen Z."/>
            <person name="Dunbar C."/>
            <person name="Freedman E."/>
            <person name="Gearin G."/>
            <person name="Gellesch M."/>
            <person name="Goldberg J."/>
            <person name="Griggs A."/>
            <person name="Gujja S."/>
            <person name="Heiman D."/>
            <person name="Howarth C."/>
            <person name="Larson L."/>
            <person name="Lui A."/>
            <person name="MacDonald P.J.P."/>
            <person name="Mehta T."/>
            <person name="Montmayeur A."/>
            <person name="Murphy C."/>
            <person name="Neiman D."/>
            <person name="Pearson M."/>
            <person name="Priest M."/>
            <person name="Roberts A."/>
            <person name="Saif S."/>
            <person name="Shea T."/>
            <person name="Shenoy N."/>
            <person name="Sisk P."/>
            <person name="Stolte C."/>
            <person name="Sykes S."/>
            <person name="Wortman J."/>
            <person name="Nusbaum C."/>
            <person name="Birren B."/>
        </authorList>
    </citation>
    <scope>NUCLEOTIDE SEQUENCE [LARGE SCALE GENOMIC DNA]</scope>
    <source>
        <strain evidence="14">FOSC 3-a</strain>
    </source>
</reference>
<dbReference type="InterPro" id="IPR001078">
    <property type="entry name" value="2-oxoacid_DH_actylTfrase"/>
</dbReference>
<evidence type="ECO:0000256" key="8">
    <source>
        <dbReference type="ARBA" id="ARBA00023315"/>
    </source>
</evidence>
<evidence type="ECO:0000256" key="3">
    <source>
        <dbReference type="ARBA" id="ARBA00007317"/>
    </source>
</evidence>
<dbReference type="Gene3D" id="3.30.559.10">
    <property type="entry name" value="Chloramphenicol acetyltransferase-like domain"/>
    <property type="match status" value="1"/>
</dbReference>
<dbReference type="SUPFAM" id="SSF47005">
    <property type="entry name" value="Peripheral subunit-binding domain of 2-oxo acid dehydrogenase complex"/>
    <property type="match status" value="1"/>
</dbReference>
<dbReference type="CDD" id="cd06849">
    <property type="entry name" value="lipoyl_domain"/>
    <property type="match status" value="1"/>
</dbReference>
<dbReference type="SUPFAM" id="SSF51230">
    <property type="entry name" value="Single hybrid motif"/>
    <property type="match status" value="1"/>
</dbReference>
<dbReference type="PROSITE" id="PS00189">
    <property type="entry name" value="LIPOYL"/>
    <property type="match status" value="1"/>
</dbReference>
<comment type="cofactor">
    <cofactor evidence="1 9">
        <name>(R)-lipoate</name>
        <dbReference type="ChEBI" id="CHEBI:83088"/>
    </cofactor>
</comment>
<dbReference type="Gene3D" id="4.10.320.10">
    <property type="entry name" value="E3-binding domain"/>
    <property type="match status" value="1"/>
</dbReference>
<comment type="subcellular location">
    <subcellularLocation>
        <location evidence="2">Mitochondrion matrix</location>
    </subcellularLocation>
</comment>
<dbReference type="GO" id="GO:0045333">
    <property type="term" value="P:cellular respiration"/>
    <property type="evidence" value="ECO:0007669"/>
    <property type="project" value="UniProtKB-ARBA"/>
</dbReference>
<dbReference type="InterPro" id="IPR003016">
    <property type="entry name" value="2-oxoA_DH_lipoyl-BS"/>
</dbReference>
<feature type="region of interest" description="Disordered" evidence="10">
    <location>
        <begin position="159"/>
        <end position="183"/>
    </location>
</feature>
<evidence type="ECO:0000256" key="10">
    <source>
        <dbReference type="SAM" id="MobiDB-lite"/>
    </source>
</evidence>
<dbReference type="Pfam" id="PF00364">
    <property type="entry name" value="Biotin_lipoyl"/>
    <property type="match status" value="1"/>
</dbReference>
<dbReference type="HOGENOM" id="CLU_016733_10_0_1"/>
<dbReference type="Pfam" id="PF00198">
    <property type="entry name" value="2-oxoacid_dh"/>
    <property type="match status" value="1"/>
</dbReference>
<dbReference type="Pfam" id="PF02817">
    <property type="entry name" value="E3_binding"/>
    <property type="match status" value="1"/>
</dbReference>
<keyword evidence="4 9" id="KW-0808">Transferase</keyword>
<keyword evidence="6" id="KW-0809">Transit peptide</keyword>
<dbReference type="PANTHER" id="PTHR43178:SF5">
    <property type="entry name" value="LIPOAMIDE ACYLTRANSFERASE COMPONENT OF BRANCHED-CHAIN ALPHA-KETO ACID DEHYDROGENASE COMPLEX, MITOCHONDRIAL"/>
    <property type="match status" value="1"/>
</dbReference>
<dbReference type="FunFam" id="3.30.559.10:FF:000007">
    <property type="entry name" value="Dihydrolipoamide acetyltransferase component of pyruvate dehydrogenase complex"/>
    <property type="match status" value="1"/>
</dbReference>
<accession>W9IA03</accession>
<dbReference type="InterPro" id="IPR050743">
    <property type="entry name" value="2-oxoacid_DH_E2_comp"/>
</dbReference>
<feature type="domain" description="Lipoyl-binding" evidence="11">
    <location>
        <begin position="39"/>
        <end position="119"/>
    </location>
</feature>
<evidence type="ECO:0000256" key="9">
    <source>
        <dbReference type="RuleBase" id="RU003423"/>
    </source>
</evidence>
<dbReference type="AlphaFoldDB" id="W9IA03"/>
<dbReference type="SUPFAM" id="SSF52777">
    <property type="entry name" value="CoA-dependent acyltransferases"/>
    <property type="match status" value="1"/>
</dbReference>
<feature type="domain" description="Peripheral subunit-binding (PSBD)" evidence="12">
    <location>
        <begin position="187"/>
        <end position="224"/>
    </location>
</feature>
<sequence length="475" mass="51685">MYYRSVASAPGKYAIRQISQLYGVGSRAVTYKRFFHGSFVYSGVRPYLLADIGEGITECQIIKWFVKPGDRVQQFDPICEVQSDKASVEITSRYEGIIKKINYEVDDMAAVGSPLMDIEVDDNEVATADDIAPSAPTEEAKGAVLLQPREQLNIVADHQEPTASPEQAAQAENHVTSTSSEPRNCGIMLPAVRHLLQQSKIHLSEVTATGKGGRVLKEDVQRHLAAKSSSQDLPQSQQTLTSKENVVIPLSPVQNQMYQSMTQSLTIPHFLYTQAVDLTDLTSLRKQLINTPKASAKLTANGGKAKLSPLPFIVKALSQAVSKNPTLNSSLTHEAAMDTPKGLVVPVIRNVQEHSIISVATEIDRLSALARDGKLSPDDMKGATMLVSNIGSIGGQVVAPIIMSPMVMILAVGRSQQVPVFRTQEDGTEKVVKREQAVLSWSADHRVLDGATVARCAEEMAFWLENVNMLGLALM</sequence>
<name>W9IA03_FUSOX</name>
<gene>
    <name evidence="13" type="ORF">FOYG_07407</name>
</gene>
<keyword evidence="8 9" id="KW-0012">Acyltransferase</keyword>
<evidence type="ECO:0000256" key="6">
    <source>
        <dbReference type="ARBA" id="ARBA00022946"/>
    </source>
</evidence>
<evidence type="ECO:0000259" key="11">
    <source>
        <dbReference type="PROSITE" id="PS50968"/>
    </source>
</evidence>
<dbReference type="InterPro" id="IPR036625">
    <property type="entry name" value="E3-bd_dom_sf"/>
</dbReference>
<comment type="similarity">
    <text evidence="3 9">Belongs to the 2-oxoacid dehydrogenase family.</text>
</comment>
<organism evidence="13 14">
    <name type="scientific">Fusarium oxysporum NRRL 32931</name>
    <dbReference type="NCBI Taxonomy" id="660029"/>
    <lineage>
        <taxon>Eukaryota</taxon>
        <taxon>Fungi</taxon>
        <taxon>Dikarya</taxon>
        <taxon>Ascomycota</taxon>
        <taxon>Pezizomycotina</taxon>
        <taxon>Sordariomycetes</taxon>
        <taxon>Hypocreomycetidae</taxon>
        <taxon>Hypocreales</taxon>
        <taxon>Nectriaceae</taxon>
        <taxon>Fusarium</taxon>
        <taxon>Fusarium oxysporum species complex</taxon>
    </lineage>
</organism>
<evidence type="ECO:0000256" key="4">
    <source>
        <dbReference type="ARBA" id="ARBA00022679"/>
    </source>
</evidence>
<dbReference type="InterPro" id="IPR004167">
    <property type="entry name" value="PSBD"/>
</dbReference>
<dbReference type="InterPro" id="IPR023213">
    <property type="entry name" value="CAT-like_dom_sf"/>
</dbReference>
<keyword evidence="5 9" id="KW-0450">Lipoyl</keyword>
<dbReference type="InterPro" id="IPR011053">
    <property type="entry name" value="Single_hybrid_motif"/>
</dbReference>
<keyword evidence="7" id="KW-0496">Mitochondrion</keyword>
<dbReference type="Gene3D" id="2.40.50.100">
    <property type="match status" value="1"/>
</dbReference>
<evidence type="ECO:0000259" key="12">
    <source>
        <dbReference type="PROSITE" id="PS51826"/>
    </source>
</evidence>
<protein>
    <recommendedName>
        <fullName evidence="9">Dihydrolipoamide acetyltransferase component of pyruvate dehydrogenase complex</fullName>
        <ecNumber evidence="9">2.3.1.-</ecNumber>
    </recommendedName>
</protein>
<dbReference type="GO" id="GO:0031405">
    <property type="term" value="F:lipoic acid binding"/>
    <property type="evidence" value="ECO:0007669"/>
    <property type="project" value="TreeGrafter"/>
</dbReference>
<dbReference type="FunFam" id="2.40.50.100:FF:000013">
    <property type="entry name" value="Dihydrolipoamide acetyltransferase component of pyruvate dehydrogenase complex"/>
    <property type="match status" value="1"/>
</dbReference>
<dbReference type="PANTHER" id="PTHR43178">
    <property type="entry name" value="DIHYDROLIPOAMIDE ACETYLTRANSFERASE COMPONENT OF PYRUVATE DEHYDROGENASE COMPLEX"/>
    <property type="match status" value="1"/>
</dbReference>
<dbReference type="OrthoDB" id="15567at2759"/>
<evidence type="ECO:0000256" key="1">
    <source>
        <dbReference type="ARBA" id="ARBA00001938"/>
    </source>
</evidence>
<evidence type="ECO:0000256" key="2">
    <source>
        <dbReference type="ARBA" id="ARBA00004305"/>
    </source>
</evidence>
<proteinExistence type="inferred from homology"/>